<evidence type="ECO:0000313" key="7">
    <source>
        <dbReference type="Proteomes" id="UP000221165"/>
    </source>
</evidence>
<feature type="compositionally biased region" description="Low complexity" evidence="5">
    <location>
        <begin position="1320"/>
        <end position="1332"/>
    </location>
</feature>
<feature type="compositionally biased region" description="Low complexity" evidence="5">
    <location>
        <begin position="885"/>
        <end position="905"/>
    </location>
</feature>
<feature type="compositionally biased region" description="Low complexity" evidence="5">
    <location>
        <begin position="1251"/>
        <end position="1269"/>
    </location>
</feature>
<feature type="region of interest" description="Disordered" evidence="5">
    <location>
        <begin position="1"/>
        <end position="123"/>
    </location>
</feature>
<name>A0A2C6L9P2_9APIC</name>
<feature type="compositionally biased region" description="Low complexity" evidence="5">
    <location>
        <begin position="1003"/>
        <end position="1075"/>
    </location>
</feature>
<comment type="subcellular location">
    <subcellularLocation>
        <location evidence="1">Nucleus</location>
    </subcellularLocation>
</comment>
<feature type="compositionally biased region" description="Polar residues" evidence="5">
    <location>
        <begin position="17"/>
        <end position="60"/>
    </location>
</feature>
<feature type="compositionally biased region" description="Basic residues" evidence="5">
    <location>
        <begin position="1098"/>
        <end position="1115"/>
    </location>
</feature>
<feature type="compositionally biased region" description="Low complexity" evidence="5">
    <location>
        <begin position="625"/>
        <end position="635"/>
    </location>
</feature>
<reference evidence="6 7" key="1">
    <citation type="journal article" date="2017" name="Int. J. Parasitol.">
        <title>The genome of the protozoan parasite Cystoisospora suis and a reverse vaccinology approach to identify vaccine candidates.</title>
        <authorList>
            <person name="Palmieri N."/>
            <person name="Shrestha A."/>
            <person name="Ruttkowski B."/>
            <person name="Beck T."/>
            <person name="Vogl C."/>
            <person name="Tomley F."/>
            <person name="Blake D.P."/>
            <person name="Joachim A."/>
        </authorList>
    </citation>
    <scope>NUCLEOTIDE SEQUENCE [LARGE SCALE GENOMIC DNA]</scope>
    <source>
        <strain evidence="6 7">Wien I</strain>
    </source>
</reference>
<feature type="region of interest" description="Disordered" evidence="5">
    <location>
        <begin position="1315"/>
        <end position="1457"/>
    </location>
</feature>
<feature type="region of interest" description="Disordered" evidence="5">
    <location>
        <begin position="154"/>
        <end position="181"/>
    </location>
</feature>
<feature type="compositionally biased region" description="Basic and acidic residues" evidence="5">
    <location>
        <begin position="64"/>
        <end position="78"/>
    </location>
</feature>
<evidence type="ECO:0000256" key="2">
    <source>
        <dbReference type="ARBA" id="ARBA00006374"/>
    </source>
</evidence>
<evidence type="ECO:0000256" key="1">
    <source>
        <dbReference type="ARBA" id="ARBA00004123"/>
    </source>
</evidence>
<feature type="compositionally biased region" description="Basic residues" evidence="5">
    <location>
        <begin position="1190"/>
        <end position="1202"/>
    </location>
</feature>
<dbReference type="GO" id="GO:0006364">
    <property type="term" value="P:rRNA processing"/>
    <property type="evidence" value="ECO:0007669"/>
    <property type="project" value="UniProtKB-KW"/>
</dbReference>
<feature type="compositionally biased region" description="Basic and acidic residues" evidence="5">
    <location>
        <begin position="1447"/>
        <end position="1457"/>
    </location>
</feature>
<dbReference type="InterPro" id="IPR010301">
    <property type="entry name" value="RRP1"/>
</dbReference>
<feature type="compositionally biased region" description="Basic and acidic residues" evidence="5">
    <location>
        <begin position="1076"/>
        <end position="1091"/>
    </location>
</feature>
<feature type="compositionally biased region" description="Basic residues" evidence="5">
    <location>
        <begin position="1349"/>
        <end position="1358"/>
    </location>
</feature>
<sequence>MVRSFCLSSGAVPDRPPNSQNSRRASLNTSASLQHCSTSQTHVSSATAPHSSASISTTASDFLPHSDTDEHNGDADLHENEDEEEEEEDRDSSPRSSSPTSIQEDEDHNEEEEEEQKRKQEQRMHALARLLVHVDPKFRNRGLKRVENFLSGKSLSSTRSRKRQKALSGTTHQPSTKVTSINGIHTASSSEITSSSSSPSSFSLPLKQFEKVWSTLYYAAWLSDKPLIQRDLFVRLALLQRVLPAYPEKRKFFKAFFLTLKRGWDRLDHIRMNKFLLLERILVAELTSVMLSSLRHSSLRKFVWPMGRFLAVKILVDEREGGRGMSQQLCKCFLVELQENLRHLRSLSQASEQEEVERNSGVDGNQDEKKKKRKDKEKNGPRGVSAGRLRSEEFLALLFPFLYAACYASDPSLLRVIHQQIILGTTPDDVDYKVFKAALFALASLSEIPKENRRLLFQSLEALDQSGASSSEDEGEKEYSTTSSSPSQLSSTSPAVQSLMVQMKDLRRSADLSRLSHSLQKQKARMVSSTRPSSDAILREGLADESYDGGGENEDWENENDEKEGKESSSEEHNNDEDTCSTTESPLRKEKNLKARGTSQKPQMNNEEEELHNGRAKGLSTIWRPSLSSHPLSSSIVDSGVGESSSLPMVGLAEKKKKKRKKEENDNCIVASSFLNDVAGRCQPFSSRQLDILMKNTDEEKQISLDGSNCPLGKEKKKRKLLEKDGILHQEDVLCDSSFISRGSSDKRMDVEEEEESLSCTVSHPLVKSVSPKKTRRPSLLLDHCQSIERKLQSCGMSLGSEMNGVSMVTASPLVCAVSGEPSSSSSFPKGVQDCLFVSSDRKRILGKRGEDRRQLSRLLLGHPSPSPSGMLSVEAEASGIGDVTTTTAGPFTTSSSLSSQQDGNQKQKKKKENELEKQRRRQHQQEGVLSPSSPSSAWVDIGRSHQLSSCKARKETSDNEVFLSTEKLQKSGKTVRHAAGEQETAGEGGGSTRGEQEERPSKAQQSSSSSDSSISTQSSSTKSSSTGSLSTSSTLGSIASADEASSSSSLTPSSGSTEPQASSSSSSSSTSSPEEQQHTDTTGKRGERISKVNLSKKQLRRLEKKQRQRLRKKLFCAAGESTGSSGLYEEDESTEGMEERQGGSHRVSRQSEEGDDDDEVVGRILGLTESEGKEETDVLSVPSLCSIKEKKKKGKKKKKAARGGASEKSLISEESSSKPRPAAKKGVVVTSGAFNRLQPPCAVSPALENSPGPSRAVSPPPSSVTTSAKTAGGPTSPHLDDGASASCSRSTRCPTLKSILKRSPNAYLPALAEHPHWASSSSSSSPSSLSSRCNSGTTSPRPTSTALKLKKLQKKKSLTAASGPVLALPDGDLTGPSPVPVCPTKKEKRKPHGGSAIALPDSADWGTQGGKETEGQGEIPLGKEGQQTRNKKGGSEDTQAQKVYLKRQEEEEKRDL</sequence>
<feature type="compositionally biased region" description="Polar residues" evidence="5">
    <location>
        <begin position="926"/>
        <end position="937"/>
    </location>
</feature>
<feature type="region of interest" description="Disordered" evidence="5">
    <location>
        <begin position="466"/>
        <end position="495"/>
    </location>
</feature>
<organism evidence="6 7">
    <name type="scientific">Cystoisospora suis</name>
    <dbReference type="NCBI Taxonomy" id="483139"/>
    <lineage>
        <taxon>Eukaryota</taxon>
        <taxon>Sar</taxon>
        <taxon>Alveolata</taxon>
        <taxon>Apicomplexa</taxon>
        <taxon>Conoidasida</taxon>
        <taxon>Coccidia</taxon>
        <taxon>Eucoccidiorida</taxon>
        <taxon>Eimeriorina</taxon>
        <taxon>Sarcocystidae</taxon>
        <taxon>Cystoisospora</taxon>
    </lineage>
</organism>
<feature type="compositionally biased region" description="Acidic residues" evidence="5">
    <location>
        <begin position="103"/>
        <end position="114"/>
    </location>
</feature>
<dbReference type="OrthoDB" id="332859at2759"/>
<feature type="region of interest" description="Disordered" evidence="5">
    <location>
        <begin position="515"/>
        <end position="648"/>
    </location>
</feature>
<dbReference type="VEuPathDB" id="ToxoDB:CSUI_001671"/>
<dbReference type="GO" id="GO:0005634">
    <property type="term" value="C:nucleus"/>
    <property type="evidence" value="ECO:0007669"/>
    <property type="project" value="UniProtKB-SubCell"/>
</dbReference>
<dbReference type="GeneID" id="94425087"/>
<dbReference type="GO" id="GO:0030688">
    <property type="term" value="C:preribosome, small subunit precursor"/>
    <property type="evidence" value="ECO:0007669"/>
    <property type="project" value="InterPro"/>
</dbReference>
<evidence type="ECO:0000256" key="5">
    <source>
        <dbReference type="SAM" id="MobiDB-lite"/>
    </source>
</evidence>
<dbReference type="RefSeq" id="XP_067926162.1">
    <property type="nucleotide sequence ID" value="XM_068061876.1"/>
</dbReference>
<comment type="similarity">
    <text evidence="2">Belongs to the RRP1 family.</text>
</comment>
<dbReference type="EMBL" id="MIGC01000671">
    <property type="protein sequence ID" value="PHJ24489.1"/>
    <property type="molecule type" value="Genomic_DNA"/>
</dbReference>
<dbReference type="PANTHER" id="PTHR13026:SF0">
    <property type="entry name" value="RIBOSOMAL RNA PROCESSING 1B"/>
    <property type="match status" value="1"/>
</dbReference>
<keyword evidence="7" id="KW-1185">Reference proteome</keyword>
<feature type="compositionally biased region" description="Acidic residues" evidence="5">
    <location>
        <begin position="543"/>
        <end position="562"/>
    </location>
</feature>
<feature type="compositionally biased region" description="Basic and acidic residues" evidence="5">
    <location>
        <begin position="563"/>
        <end position="573"/>
    </location>
</feature>
<protein>
    <submittedName>
        <fullName evidence="6">Nucleolar protein</fullName>
    </submittedName>
</protein>
<feature type="compositionally biased region" description="Acidic residues" evidence="5">
    <location>
        <begin position="79"/>
        <end position="90"/>
    </location>
</feature>
<accession>A0A2C6L9P2</accession>
<gene>
    <name evidence="6" type="ORF">CSUI_001671</name>
</gene>
<feature type="compositionally biased region" description="Polar residues" evidence="5">
    <location>
        <begin position="1333"/>
        <end position="1343"/>
    </location>
</feature>
<feature type="compositionally biased region" description="Polar residues" evidence="5">
    <location>
        <begin position="515"/>
        <end position="533"/>
    </location>
</feature>
<feature type="region of interest" description="Disordered" evidence="5">
    <location>
        <begin position="883"/>
        <end position="1294"/>
    </location>
</feature>
<keyword evidence="3" id="KW-0698">rRNA processing</keyword>
<comment type="caution">
    <text evidence="6">The sequence shown here is derived from an EMBL/GenBank/DDBJ whole genome shotgun (WGS) entry which is preliminary data.</text>
</comment>
<dbReference type="Pfam" id="PF05997">
    <property type="entry name" value="Nop52"/>
    <property type="match status" value="1"/>
</dbReference>
<feature type="compositionally biased region" description="Low complexity" evidence="5">
    <location>
        <begin position="480"/>
        <end position="493"/>
    </location>
</feature>
<evidence type="ECO:0000256" key="4">
    <source>
        <dbReference type="ARBA" id="ARBA00023242"/>
    </source>
</evidence>
<keyword evidence="4" id="KW-0539">Nucleus</keyword>
<dbReference type="Proteomes" id="UP000221165">
    <property type="component" value="Unassembled WGS sequence"/>
</dbReference>
<feature type="compositionally biased region" description="Low complexity" evidence="5">
    <location>
        <begin position="1203"/>
        <end position="1215"/>
    </location>
</feature>
<feature type="region of interest" description="Disordered" evidence="5">
    <location>
        <begin position="352"/>
        <end position="384"/>
    </location>
</feature>
<proteinExistence type="inferred from homology"/>
<dbReference type="PANTHER" id="PTHR13026">
    <property type="entry name" value="NNP-1 PROTEIN NOVEL NUCLEAR PROTEIN 1 NOP52"/>
    <property type="match status" value="1"/>
</dbReference>
<evidence type="ECO:0000313" key="6">
    <source>
        <dbReference type="EMBL" id="PHJ24489.1"/>
    </source>
</evidence>
<feature type="compositionally biased region" description="Polar residues" evidence="5">
    <location>
        <begin position="167"/>
        <end position="181"/>
    </location>
</feature>
<evidence type="ECO:0000256" key="3">
    <source>
        <dbReference type="ARBA" id="ARBA00022552"/>
    </source>
</evidence>